<dbReference type="SUPFAM" id="SSF46689">
    <property type="entry name" value="Homeodomain-like"/>
    <property type="match status" value="1"/>
</dbReference>
<proteinExistence type="predicted"/>
<evidence type="ECO:0000313" key="1">
    <source>
        <dbReference type="EMBL" id="EST42454.1"/>
    </source>
</evidence>
<dbReference type="EMBL" id="AUWU02000002">
    <property type="protein sequence ID" value="KAH0575890.1"/>
    <property type="molecule type" value="Genomic_DNA"/>
</dbReference>
<evidence type="ECO:0000313" key="3">
    <source>
        <dbReference type="Proteomes" id="UP000018208"/>
    </source>
</evidence>
<dbReference type="EMBL" id="KI546160">
    <property type="protein sequence ID" value="EST42454.1"/>
    <property type="molecule type" value="Genomic_DNA"/>
</dbReference>
<dbReference type="InterPro" id="IPR009057">
    <property type="entry name" value="Homeodomain-like_sf"/>
</dbReference>
<reference evidence="2" key="2">
    <citation type="submission" date="2020-12" db="EMBL/GenBank/DDBJ databases">
        <title>New Spironucleus salmonicida genome in near-complete chromosomes.</title>
        <authorList>
            <person name="Xu F."/>
            <person name="Kurt Z."/>
            <person name="Jimenez-Gonzalez A."/>
            <person name="Astvaldsson A."/>
            <person name="Andersson J.O."/>
            <person name="Svard S.G."/>
        </authorList>
    </citation>
    <scope>NUCLEOTIDE SEQUENCE</scope>
    <source>
        <strain evidence="2">ATCC 50377</strain>
    </source>
</reference>
<organism evidence="1">
    <name type="scientific">Spironucleus salmonicida</name>
    <dbReference type="NCBI Taxonomy" id="348837"/>
    <lineage>
        <taxon>Eukaryota</taxon>
        <taxon>Metamonada</taxon>
        <taxon>Diplomonadida</taxon>
        <taxon>Hexamitidae</taxon>
        <taxon>Hexamitinae</taxon>
        <taxon>Spironucleus</taxon>
    </lineage>
</organism>
<dbReference type="Proteomes" id="UP000018208">
    <property type="component" value="Unassembled WGS sequence"/>
</dbReference>
<evidence type="ECO:0000313" key="2">
    <source>
        <dbReference type="EMBL" id="KAH0575890.1"/>
    </source>
</evidence>
<dbReference type="VEuPathDB" id="GiardiaDB:SS50377_21422"/>
<dbReference type="AlphaFoldDB" id="V6LNZ4"/>
<accession>V6LNZ4</accession>
<evidence type="ECO:0008006" key="4">
    <source>
        <dbReference type="Google" id="ProtNLM"/>
    </source>
</evidence>
<reference evidence="1 2" key="1">
    <citation type="journal article" date="2014" name="PLoS Genet.">
        <title>The Genome of Spironucleus salmonicida Highlights a Fish Pathogen Adapted to Fluctuating Environments.</title>
        <authorList>
            <person name="Xu F."/>
            <person name="Jerlstrom-Hultqvist J."/>
            <person name="Einarsson E."/>
            <person name="Astvaldsson A."/>
            <person name="Svard S.G."/>
            <person name="Andersson J.O."/>
        </authorList>
    </citation>
    <scope>NUCLEOTIDE SEQUENCE</scope>
    <source>
        <strain evidence="2">ATCC 50377</strain>
    </source>
</reference>
<keyword evidence="3" id="KW-1185">Reference proteome</keyword>
<protein>
    <recommendedName>
        <fullName evidence="4">Myb-like DNA-binding domain-containing protein</fullName>
    </recommendedName>
</protein>
<dbReference type="Gene3D" id="1.10.10.60">
    <property type="entry name" value="Homeodomain-like"/>
    <property type="match status" value="1"/>
</dbReference>
<gene>
    <name evidence="1" type="ORF">SS50377_18023</name>
    <name evidence="2" type="ORF">SS50377_21422</name>
</gene>
<sequence>MLNHQWSENDKTVLWNAVKNCGKQWFNIQQMYFPFLSVNQIKLKYYYIQRKLDNKPNKCDNIKDFIVQEEYNQKRTKRHLINELIKILGSQ</sequence>
<name>V6LNZ4_9EUKA</name>